<gene>
    <name evidence="2" type="ORF">Cha6605_6331</name>
</gene>
<keyword evidence="3" id="KW-1185">Reference proteome</keyword>
<dbReference type="AlphaFoldDB" id="K9USB3"/>
<name>K9USB3_CHAP6</name>
<accession>K9USB3</accession>
<dbReference type="Proteomes" id="UP000010366">
    <property type="component" value="Plasmid pCHA6605.01"/>
</dbReference>
<proteinExistence type="predicted"/>
<organism evidence="2 3">
    <name type="scientific">Chamaesiphon minutus (strain ATCC 27169 / PCC 6605)</name>
    <dbReference type="NCBI Taxonomy" id="1173020"/>
    <lineage>
        <taxon>Bacteria</taxon>
        <taxon>Bacillati</taxon>
        <taxon>Cyanobacteriota</taxon>
        <taxon>Cyanophyceae</taxon>
        <taxon>Gomontiellales</taxon>
        <taxon>Chamaesiphonaceae</taxon>
        <taxon>Chamaesiphon</taxon>
    </lineage>
</organism>
<dbReference type="EMBL" id="CP003601">
    <property type="protein sequence ID" value="AFY97154.1"/>
    <property type="molecule type" value="Genomic_DNA"/>
</dbReference>
<geneLocation type="plasmid" evidence="2 3">
    <name>pCHA6605.01</name>
</geneLocation>
<sequence length="247" mass="28486">MAQIHWVGGNLPQVGKSWAVRALTESLFFNDFQFVPIVVDTSPNSPLSEIYNPFLLESHAPSQYFISNNLDADEIFKLVHTHKRLVVKLASHSQVKFLEWITISGILTADIRHNFWFVSNGHRDSINYFQELCNYDWQLNWVRNQYARVWGNLEETDDETDPFNICDLPGIITNPTEIEFIEASGAILHHLAHPENIEIPVLTRVRIQRFLTQSHQNFLGIATQSTKPPPPPKIISRQVENEEDIPY</sequence>
<dbReference type="OrthoDB" id="200044at2"/>
<keyword evidence="2" id="KW-0614">Plasmid</keyword>
<dbReference type="RefSeq" id="WP_015329038.1">
    <property type="nucleotide sequence ID" value="NC_020053.1"/>
</dbReference>
<evidence type="ECO:0000256" key="1">
    <source>
        <dbReference type="SAM" id="MobiDB-lite"/>
    </source>
</evidence>
<protein>
    <submittedName>
        <fullName evidence="2">Uncharacterized protein</fullName>
    </submittedName>
</protein>
<evidence type="ECO:0000313" key="2">
    <source>
        <dbReference type="EMBL" id="AFY97154.1"/>
    </source>
</evidence>
<evidence type="ECO:0000313" key="3">
    <source>
        <dbReference type="Proteomes" id="UP000010366"/>
    </source>
</evidence>
<dbReference type="KEGG" id="cmp:Cha6605_6331"/>
<dbReference type="HOGENOM" id="CLU_1048430_0_0_3"/>
<feature type="region of interest" description="Disordered" evidence="1">
    <location>
        <begin position="221"/>
        <end position="247"/>
    </location>
</feature>
<reference evidence="2 3" key="1">
    <citation type="submission" date="2012-05" db="EMBL/GenBank/DDBJ databases">
        <title>Noncontiguous Finished plasmid 1 of genome of Chamaesiphon sp. PCC 6605.</title>
        <authorList>
            <consortium name="US DOE Joint Genome Institute"/>
            <person name="Gugger M."/>
            <person name="Coursin T."/>
            <person name="Rippka R."/>
            <person name="Tandeau De Marsac N."/>
            <person name="Huntemann M."/>
            <person name="Wei C.-L."/>
            <person name="Han J."/>
            <person name="Detter J.C."/>
            <person name="Han C."/>
            <person name="Tapia R."/>
            <person name="Chen A."/>
            <person name="Kyrpides N."/>
            <person name="Mavromatis K."/>
            <person name="Markowitz V."/>
            <person name="Szeto E."/>
            <person name="Ivanova N."/>
            <person name="Pagani I."/>
            <person name="Pati A."/>
            <person name="Goodwin L."/>
            <person name="Nordberg H.P."/>
            <person name="Cantor M.N."/>
            <person name="Hua S.X."/>
            <person name="Woyke T."/>
            <person name="Kerfeld C.A."/>
        </authorList>
    </citation>
    <scope>NUCLEOTIDE SEQUENCE [LARGE SCALE GENOMIC DNA]</scope>
    <source>
        <strain evidence="3">ATCC 27169 / PCC 6605</strain>
        <plasmid evidence="3">Plasmid pCHA6605.01</plasmid>
    </source>
</reference>